<dbReference type="SMART" id="SM00155">
    <property type="entry name" value="PLDc"/>
    <property type="match status" value="2"/>
</dbReference>
<evidence type="ECO:0000313" key="9">
    <source>
        <dbReference type="Proteomes" id="UP000199382"/>
    </source>
</evidence>
<evidence type="ECO:0000256" key="1">
    <source>
        <dbReference type="ARBA" id="ARBA00003145"/>
    </source>
</evidence>
<gene>
    <name evidence="8" type="ORF">SAMN04488026_101938</name>
</gene>
<keyword evidence="9" id="KW-1185">Reference proteome</keyword>
<dbReference type="CDD" id="cd09113">
    <property type="entry name" value="PLDc_ymdC_like_2"/>
    <property type="match status" value="1"/>
</dbReference>
<keyword evidence="6" id="KW-0732">Signal</keyword>
<dbReference type="GO" id="GO:0005576">
    <property type="term" value="C:extracellular region"/>
    <property type="evidence" value="ECO:0007669"/>
    <property type="project" value="UniProtKB-SubCell"/>
</dbReference>
<dbReference type="AlphaFoldDB" id="A0A1G8UK07"/>
<organism evidence="8 9">
    <name type="scientific">Aliiruegeria lutimaris</name>
    <dbReference type="NCBI Taxonomy" id="571298"/>
    <lineage>
        <taxon>Bacteria</taxon>
        <taxon>Pseudomonadati</taxon>
        <taxon>Pseudomonadota</taxon>
        <taxon>Alphaproteobacteria</taxon>
        <taxon>Rhodobacterales</taxon>
        <taxon>Roseobacteraceae</taxon>
        <taxon>Aliiruegeria</taxon>
    </lineage>
</organism>
<feature type="domain" description="PLD phosphodiesterase" evidence="7">
    <location>
        <begin position="411"/>
        <end position="438"/>
    </location>
</feature>
<evidence type="ECO:0000256" key="3">
    <source>
        <dbReference type="ARBA" id="ARBA00018392"/>
    </source>
</evidence>
<dbReference type="GO" id="GO:0032049">
    <property type="term" value="P:cardiolipin biosynthetic process"/>
    <property type="evidence" value="ECO:0007669"/>
    <property type="project" value="UniProtKB-ARBA"/>
</dbReference>
<sequence>MAGSKQQCSSPGKVAAALVASLLALAGCTQVPFDAPRADSRATDFQPPDRRGYPLAATLARNLGKSAILPLVDGNDALGARLAMIETAEHSVDLQYFLIKPDHAGALVAATLLDAADRGVRVRFLLDDALTTADDSQIARLDVHPNIEIRLLNPLSRKSPTFWNYLVDFDRVNRRMHNKSMSADGTISILGGRNIADEYYRIGSASEFADFDVLLAGPVVADIGRQFDLYWNDPLAVPLRALMAQRGRTPEQSASKSDLEARYAEALNGYYRRAVDSVYLNDVRQGRIRPHIARIGLTTDDPEKLKVPVSQGDRRVAMELLDCMNRATSEVILLTPYFVPQDWGEKFFSDLARRGVRVRILTNSLASNNHPYVHGGYMHRRRDLLQAGVELYEIRADAPEVTGQIPEGSGLTMTMHTKLAVIDGRDIFVGSLNFDPRSIKINTELGVFLSDPAAGGNLKEALEGILPEIAWKLGLDGKGDITWTYSHGGRSEQRIADPDASGWAKIQAAIARMLPVEGLL</sequence>
<dbReference type="CDD" id="cd09111">
    <property type="entry name" value="PLDc_ymdC_like_1"/>
    <property type="match status" value="1"/>
</dbReference>
<proteinExistence type="predicted"/>
<dbReference type="PANTHER" id="PTHR21248">
    <property type="entry name" value="CARDIOLIPIN SYNTHASE"/>
    <property type="match status" value="1"/>
</dbReference>
<evidence type="ECO:0000256" key="4">
    <source>
        <dbReference type="ARBA" id="ARBA00022525"/>
    </source>
</evidence>
<dbReference type="Gene3D" id="3.30.870.10">
    <property type="entry name" value="Endonuclease Chain A"/>
    <property type="match status" value="2"/>
</dbReference>
<dbReference type="OrthoDB" id="9814092at2"/>
<dbReference type="Proteomes" id="UP000199382">
    <property type="component" value="Unassembled WGS sequence"/>
</dbReference>
<dbReference type="PANTHER" id="PTHR21248:SF12">
    <property type="entry name" value="CARDIOLIPIN SYNTHASE C"/>
    <property type="match status" value="1"/>
</dbReference>
<dbReference type="SUPFAM" id="SSF56024">
    <property type="entry name" value="Phospholipase D/nuclease"/>
    <property type="match status" value="2"/>
</dbReference>
<feature type="chain" id="PRO_5011603477" description="Phospholipase D" evidence="6">
    <location>
        <begin position="27"/>
        <end position="520"/>
    </location>
</feature>
<dbReference type="EMBL" id="FNEK01000019">
    <property type="protein sequence ID" value="SDJ54089.1"/>
    <property type="molecule type" value="Genomic_DNA"/>
</dbReference>
<dbReference type="GO" id="GO:0030572">
    <property type="term" value="F:phosphatidyltransferase activity"/>
    <property type="evidence" value="ECO:0007669"/>
    <property type="project" value="UniProtKB-ARBA"/>
</dbReference>
<evidence type="ECO:0000259" key="7">
    <source>
        <dbReference type="PROSITE" id="PS50035"/>
    </source>
</evidence>
<name>A0A1G8UK07_9RHOB</name>
<keyword evidence="4" id="KW-0964">Secreted</keyword>
<protein>
    <recommendedName>
        <fullName evidence="3">Phospholipase D</fullName>
    </recommendedName>
    <alternativeName>
        <fullName evidence="5">Choline phosphatase</fullName>
    </alternativeName>
</protein>
<dbReference type="InterPro" id="IPR025202">
    <property type="entry name" value="PLD-like_dom"/>
</dbReference>
<evidence type="ECO:0000256" key="5">
    <source>
        <dbReference type="ARBA" id="ARBA00029594"/>
    </source>
</evidence>
<dbReference type="PROSITE" id="PS50035">
    <property type="entry name" value="PLD"/>
    <property type="match status" value="2"/>
</dbReference>
<evidence type="ECO:0000256" key="2">
    <source>
        <dbReference type="ARBA" id="ARBA00004613"/>
    </source>
</evidence>
<accession>A0A1G8UK07</accession>
<comment type="function">
    <text evidence="1">Could be a virulence factor.</text>
</comment>
<dbReference type="PROSITE" id="PS51257">
    <property type="entry name" value="PROKAR_LIPOPROTEIN"/>
    <property type="match status" value="1"/>
</dbReference>
<dbReference type="Pfam" id="PF13091">
    <property type="entry name" value="PLDc_2"/>
    <property type="match status" value="2"/>
</dbReference>
<dbReference type="InterPro" id="IPR001736">
    <property type="entry name" value="PLipase_D/transphosphatidylase"/>
</dbReference>
<comment type="subcellular location">
    <subcellularLocation>
        <location evidence="2">Secreted</location>
    </subcellularLocation>
</comment>
<feature type="domain" description="PLD phosphodiesterase" evidence="7">
    <location>
        <begin position="172"/>
        <end position="199"/>
    </location>
</feature>
<reference evidence="8 9" key="1">
    <citation type="submission" date="2016-10" db="EMBL/GenBank/DDBJ databases">
        <authorList>
            <person name="de Groot N.N."/>
        </authorList>
    </citation>
    <scope>NUCLEOTIDE SEQUENCE [LARGE SCALE GENOMIC DNA]</scope>
    <source>
        <strain evidence="8 9">DSM 25294</strain>
    </source>
</reference>
<dbReference type="STRING" id="571298.SAMN04488026_101938"/>
<feature type="signal peptide" evidence="6">
    <location>
        <begin position="1"/>
        <end position="26"/>
    </location>
</feature>
<evidence type="ECO:0000256" key="6">
    <source>
        <dbReference type="SAM" id="SignalP"/>
    </source>
</evidence>
<evidence type="ECO:0000313" key="8">
    <source>
        <dbReference type="EMBL" id="SDJ54089.1"/>
    </source>
</evidence>